<evidence type="ECO:0000256" key="2">
    <source>
        <dbReference type="ARBA" id="ARBA00022679"/>
    </source>
</evidence>
<comment type="caution">
    <text evidence="5">The sequence shown here is derived from an EMBL/GenBank/DDBJ whole genome shotgun (WGS) entry which is preliminary data.</text>
</comment>
<dbReference type="GO" id="GO:0046872">
    <property type="term" value="F:metal ion binding"/>
    <property type="evidence" value="ECO:0007669"/>
    <property type="project" value="UniProtKB-KW"/>
</dbReference>
<evidence type="ECO:0000313" key="5">
    <source>
        <dbReference type="EMBL" id="KAA0921378.1"/>
    </source>
</evidence>
<reference evidence="5 6" key="1">
    <citation type="submission" date="2019-05" db="EMBL/GenBank/DDBJ databases">
        <authorList>
            <person name="Hariharan J."/>
            <person name="Choudoir M.J."/>
            <person name="Diebold P."/>
            <person name="Panke-Buisse K."/>
            <person name="Buckley D.H."/>
        </authorList>
    </citation>
    <scope>NUCLEOTIDE SEQUENCE [LARGE SCALE GENOMIC DNA]</scope>
    <source>
        <strain evidence="5 6">SUN51</strain>
    </source>
</reference>
<dbReference type="GO" id="GO:0043720">
    <property type="term" value="F:3-keto-5-aminohexanoate cleavage activity"/>
    <property type="evidence" value="ECO:0007669"/>
    <property type="project" value="InterPro"/>
</dbReference>
<dbReference type="RefSeq" id="WP_149515779.1">
    <property type="nucleotide sequence ID" value="NZ_VDFC01000085.1"/>
</dbReference>
<dbReference type="PANTHER" id="PTHR37418">
    <property type="entry name" value="3-KETO-5-AMINOHEXANOATE CLEAVAGE ENZYME-RELATED"/>
    <property type="match status" value="1"/>
</dbReference>
<keyword evidence="6" id="KW-1185">Reference proteome</keyword>
<comment type="cofactor">
    <cofactor evidence="1">
        <name>Zn(2+)</name>
        <dbReference type="ChEBI" id="CHEBI:29105"/>
    </cofactor>
</comment>
<protein>
    <submittedName>
        <fullName evidence="5">3-keto-5-aminohexanoate cleavage protein</fullName>
    </submittedName>
</protein>
<proteinExistence type="predicted"/>
<evidence type="ECO:0000256" key="3">
    <source>
        <dbReference type="ARBA" id="ARBA00022723"/>
    </source>
</evidence>
<accession>A0A5A9ZVD5</accession>
<dbReference type="OrthoDB" id="9063716at2"/>
<dbReference type="Pfam" id="PF05853">
    <property type="entry name" value="BKACE"/>
    <property type="match status" value="1"/>
</dbReference>
<dbReference type="EMBL" id="VDFC01000085">
    <property type="protein sequence ID" value="KAA0921378.1"/>
    <property type="molecule type" value="Genomic_DNA"/>
</dbReference>
<keyword evidence="2" id="KW-0808">Transferase</keyword>
<name>A0A5A9ZVD5_9ACTN</name>
<evidence type="ECO:0000256" key="4">
    <source>
        <dbReference type="ARBA" id="ARBA00022833"/>
    </source>
</evidence>
<dbReference type="PANTHER" id="PTHR37418:SF2">
    <property type="entry name" value="3-KETO-5-AMINOHEXANOATE CLEAVAGE ENZYME"/>
    <property type="match status" value="1"/>
</dbReference>
<evidence type="ECO:0000313" key="6">
    <source>
        <dbReference type="Proteomes" id="UP000324965"/>
    </source>
</evidence>
<sequence>MRQAGKVVITTAVTGSVNVPSQSPHLPLSARQVADSALEAIEAGSAVVHLHAREPDGRPTADPEVFEEIVGRITERSDAVVNITTGGASSMTMEQRLAAALRLKPELASMNMGTMNFVYSAIADKVTTWTHDWEKPYVLNTWSQPFVNTFDSIEHTLRTLGESGTRFEYECYDIGHLYSLAHFVEAGLARPPLFVQGVFGVLGGIGADHANLEHMVRIADHLFGDDYHFSAFGAGRAQMPFATHSAWLGGHVRVGLEDSLWAGKGRLARSNAEQVRAVRAVVEDLGKEIAAPADVREMLGLRGATTGSATTGGGATGA</sequence>
<keyword evidence="4" id="KW-0862">Zinc</keyword>
<dbReference type="InterPro" id="IPR008567">
    <property type="entry name" value="BKACE"/>
</dbReference>
<gene>
    <name evidence="5" type="ORF">FGF04_37065</name>
</gene>
<organism evidence="5 6">
    <name type="scientific">Streptomyces apricus</name>
    <dbReference type="NCBI Taxonomy" id="1828112"/>
    <lineage>
        <taxon>Bacteria</taxon>
        <taxon>Bacillati</taxon>
        <taxon>Actinomycetota</taxon>
        <taxon>Actinomycetes</taxon>
        <taxon>Kitasatosporales</taxon>
        <taxon>Streptomycetaceae</taxon>
        <taxon>Streptomyces</taxon>
    </lineage>
</organism>
<dbReference type="InterPro" id="IPR013785">
    <property type="entry name" value="Aldolase_TIM"/>
</dbReference>
<keyword evidence="3" id="KW-0479">Metal-binding</keyword>
<dbReference type="Proteomes" id="UP000324965">
    <property type="component" value="Unassembled WGS sequence"/>
</dbReference>
<evidence type="ECO:0000256" key="1">
    <source>
        <dbReference type="ARBA" id="ARBA00001947"/>
    </source>
</evidence>
<dbReference type="AlphaFoldDB" id="A0A5A9ZVD5"/>
<dbReference type="Gene3D" id="3.20.20.70">
    <property type="entry name" value="Aldolase class I"/>
    <property type="match status" value="1"/>
</dbReference>